<dbReference type="GO" id="GO:0004497">
    <property type="term" value="F:monooxygenase activity"/>
    <property type="evidence" value="ECO:0007669"/>
    <property type="project" value="UniProtKB-KW"/>
</dbReference>
<comment type="caution">
    <text evidence="7">The sequence shown here is derived from an EMBL/GenBank/DDBJ whole genome shotgun (WGS) entry which is preliminary data.</text>
</comment>
<dbReference type="SUPFAM" id="SSF51905">
    <property type="entry name" value="FAD/NAD(P)-binding domain"/>
    <property type="match status" value="1"/>
</dbReference>
<protein>
    <submittedName>
        <fullName evidence="7">FAD-dependent monooxygenase</fullName>
    </submittedName>
</protein>
<dbReference type="InterPro" id="IPR036188">
    <property type="entry name" value="FAD/NAD-bd_sf"/>
</dbReference>
<keyword evidence="5 7" id="KW-0503">Monooxygenase</keyword>
<dbReference type="InterPro" id="IPR002938">
    <property type="entry name" value="FAD-bd"/>
</dbReference>
<reference evidence="7 8" key="1">
    <citation type="submission" date="2018-05" db="EMBL/GenBank/DDBJ databases">
        <title>Genome sequencing and assembly of the regulated plant pathogen Lachnellula willkommii and related sister species for the development of diagnostic species identification markers.</title>
        <authorList>
            <person name="Giroux E."/>
            <person name="Bilodeau G."/>
        </authorList>
    </citation>
    <scope>NUCLEOTIDE SEQUENCE [LARGE SCALE GENOMIC DNA]</scope>
    <source>
        <strain evidence="7 8">CBS 160.35</strain>
    </source>
</reference>
<evidence type="ECO:0000256" key="2">
    <source>
        <dbReference type="ARBA" id="ARBA00022630"/>
    </source>
</evidence>
<keyword evidence="2" id="KW-0285">Flavoprotein</keyword>
<proteinExistence type="inferred from homology"/>
<evidence type="ECO:0000256" key="5">
    <source>
        <dbReference type="ARBA" id="ARBA00023033"/>
    </source>
</evidence>
<dbReference type="SUPFAM" id="SSF54373">
    <property type="entry name" value="FAD-linked reductases, C-terminal domain"/>
    <property type="match status" value="1"/>
</dbReference>
<dbReference type="EMBL" id="QGMI01000399">
    <property type="protein sequence ID" value="TVY41324.1"/>
    <property type="molecule type" value="Genomic_DNA"/>
</dbReference>
<keyword evidence="3" id="KW-0274">FAD</keyword>
<dbReference type="Pfam" id="PF01494">
    <property type="entry name" value="FAD_binding_3"/>
    <property type="match status" value="1"/>
</dbReference>
<dbReference type="Gene3D" id="3.50.50.60">
    <property type="entry name" value="FAD/NAD(P)-binding domain"/>
    <property type="match status" value="1"/>
</dbReference>
<comment type="similarity">
    <text evidence="1">Belongs to the paxM FAD-dependent monooxygenase family.</text>
</comment>
<feature type="domain" description="FAD-binding" evidence="6">
    <location>
        <begin position="6"/>
        <end position="332"/>
    </location>
</feature>
<dbReference type="InterPro" id="IPR050493">
    <property type="entry name" value="FAD-dep_Monooxygenase_BioMet"/>
</dbReference>
<dbReference type="OrthoDB" id="16820at2759"/>
<evidence type="ECO:0000256" key="1">
    <source>
        <dbReference type="ARBA" id="ARBA00007992"/>
    </source>
</evidence>
<evidence type="ECO:0000256" key="4">
    <source>
        <dbReference type="ARBA" id="ARBA00023002"/>
    </source>
</evidence>
<dbReference type="PRINTS" id="PR00420">
    <property type="entry name" value="RNGMNOXGNASE"/>
</dbReference>
<keyword evidence="4" id="KW-0560">Oxidoreductase</keyword>
<organism evidence="7 8">
    <name type="scientific">Lachnellula occidentalis</name>
    <dbReference type="NCBI Taxonomy" id="215460"/>
    <lineage>
        <taxon>Eukaryota</taxon>
        <taxon>Fungi</taxon>
        <taxon>Dikarya</taxon>
        <taxon>Ascomycota</taxon>
        <taxon>Pezizomycotina</taxon>
        <taxon>Leotiomycetes</taxon>
        <taxon>Helotiales</taxon>
        <taxon>Lachnaceae</taxon>
        <taxon>Lachnellula</taxon>
    </lineage>
</organism>
<evidence type="ECO:0000256" key="3">
    <source>
        <dbReference type="ARBA" id="ARBA00022827"/>
    </source>
</evidence>
<sequence>MTKSLEIIVCGAGITGLGAAIALKRKGHQVSVVEAASQLQEIGAGIQVPPNSSRILKSWGLESKFMAKVMWPKSVAIRRYATGEVIGRTKMNPILQDIYGFPYWFIHRADCQNILYDAAVEAGIQILLGTPIESVDEKGPTVKLQSGQELRADLIVGADGVRSRTRASALKEDVEALESSQCAYRATVPVDLMNSDPSLAHRMTDVNANLWLGPDGHIMGYPIRSGEMYNLVLVSPGKASVGKWNEPADVKEMRSHHANWEPTVQRLLSHVTTCLKWRLAYIPPLERWVSDNGRVVIIGDAAHAMLPLLSQGAAVSIEDGAALAECLDLVIDLVDLSLVLRAFQDLRKPRCETISKAALSLVDLWHLHDGPEQEGRDLKIKQDLINTVVEKTSDSKSSLDTMRDKLVPWMFGYDTVREVSVD</sequence>
<dbReference type="PANTHER" id="PTHR13789">
    <property type="entry name" value="MONOOXYGENASE"/>
    <property type="match status" value="1"/>
</dbReference>
<dbReference type="Proteomes" id="UP000443090">
    <property type="component" value="Unassembled WGS sequence"/>
</dbReference>
<gene>
    <name evidence="7" type="primary">OpS4_4</name>
    <name evidence="7" type="ORF">LOCC1_G004938</name>
</gene>
<dbReference type="GO" id="GO:0071949">
    <property type="term" value="F:FAD binding"/>
    <property type="evidence" value="ECO:0007669"/>
    <property type="project" value="InterPro"/>
</dbReference>
<evidence type="ECO:0000313" key="7">
    <source>
        <dbReference type="EMBL" id="TVY41324.1"/>
    </source>
</evidence>
<dbReference type="AlphaFoldDB" id="A0A8H8RVB4"/>
<evidence type="ECO:0000259" key="6">
    <source>
        <dbReference type="Pfam" id="PF01494"/>
    </source>
</evidence>
<dbReference type="PANTHER" id="PTHR13789:SF147">
    <property type="entry name" value="PUTATIVE (AFU_ORTHOLOGUE AFUA_2G01950)-RELATED"/>
    <property type="match status" value="1"/>
</dbReference>
<accession>A0A8H8RVB4</accession>
<evidence type="ECO:0000313" key="8">
    <source>
        <dbReference type="Proteomes" id="UP000443090"/>
    </source>
</evidence>
<keyword evidence="8" id="KW-1185">Reference proteome</keyword>
<name>A0A8H8RVB4_9HELO</name>